<dbReference type="Proteomes" id="UP001172159">
    <property type="component" value="Unassembled WGS sequence"/>
</dbReference>
<organism evidence="5 6">
    <name type="scientific">Apiosordaria backusii</name>
    <dbReference type="NCBI Taxonomy" id="314023"/>
    <lineage>
        <taxon>Eukaryota</taxon>
        <taxon>Fungi</taxon>
        <taxon>Dikarya</taxon>
        <taxon>Ascomycota</taxon>
        <taxon>Pezizomycotina</taxon>
        <taxon>Sordariomycetes</taxon>
        <taxon>Sordariomycetidae</taxon>
        <taxon>Sordariales</taxon>
        <taxon>Lasiosphaeriaceae</taxon>
        <taxon>Apiosordaria</taxon>
    </lineage>
</organism>
<dbReference type="PANTHER" id="PTHR46825:SF9">
    <property type="entry name" value="BETA-LACTAMASE-RELATED DOMAIN-CONTAINING PROTEIN"/>
    <property type="match status" value="1"/>
</dbReference>
<dbReference type="InterPro" id="IPR021860">
    <property type="entry name" value="Peptidase_S12_Pab87-rel_C"/>
</dbReference>
<protein>
    <submittedName>
        <fullName evidence="5">Beta-lactamase/transpeptidase-like protein</fullName>
    </submittedName>
</protein>
<evidence type="ECO:0000259" key="4">
    <source>
        <dbReference type="Pfam" id="PF11954"/>
    </source>
</evidence>
<sequence>MSFRNQAALISRLQEIAPVFEQVLRAGGAPGASICVDINGSAVFRLNLGIKNISKQQPPNSDTLYGVASVTKTFTASGIALLVDDGKLAWDTPIKLLLPEVDLQDPDVSQKVTILDLLTHRTGMGVSNQWWYGAQGDLLIKDSETVRYFNSLPQVEAFPSKFRYSNWNYDLLGKIIEKTAGVPYGQFIQAYREEGGQLKEHTHPKSPLKLVRKQLGCHVVRSNESQPLRGYGFGSTYITLPNTLGFGCNSNYYSPMPTVSAGDGHPVVIRGHGGSMAGHTTTFALIPEDEIAVVALTNSIGLADPTDWIVTALLETLLDSPEKHDVVECAKTAAAAHTTSTQKMQEKVDEERRVKKEEGEWKGPRPLEEYVGLYKFSLSDFVIGIHLDEKNEELEIRFQNLASQAWRLKHHIGDTFVWMDSRDEQAKRARFTYSAANVFKIVFRQSGEGTIDGLSWPQEGGLSEDKQVFANKVESVATDEVARARI</sequence>
<feature type="compositionally biased region" description="Basic and acidic residues" evidence="2">
    <location>
        <begin position="344"/>
        <end position="360"/>
    </location>
</feature>
<name>A0AA40K3R8_9PEZI</name>
<dbReference type="Pfam" id="PF00144">
    <property type="entry name" value="Beta-lactamase"/>
    <property type="match status" value="1"/>
</dbReference>
<dbReference type="InterPro" id="IPR001466">
    <property type="entry name" value="Beta-lactam-related"/>
</dbReference>
<proteinExistence type="inferred from homology"/>
<dbReference type="Gene3D" id="3.40.710.10">
    <property type="entry name" value="DD-peptidase/beta-lactamase superfamily"/>
    <property type="match status" value="1"/>
</dbReference>
<gene>
    <name evidence="5" type="ORF">B0T21DRAFT_358544</name>
</gene>
<comment type="caution">
    <text evidence="5">The sequence shown here is derived from an EMBL/GenBank/DDBJ whole genome shotgun (WGS) entry which is preliminary data.</text>
</comment>
<dbReference type="EMBL" id="JAUKTV010000002">
    <property type="protein sequence ID" value="KAK0744841.1"/>
    <property type="molecule type" value="Genomic_DNA"/>
</dbReference>
<reference evidence="5" key="1">
    <citation type="submission" date="2023-06" db="EMBL/GenBank/DDBJ databases">
        <title>Genome-scale phylogeny and comparative genomics of the fungal order Sordariales.</title>
        <authorList>
            <consortium name="Lawrence Berkeley National Laboratory"/>
            <person name="Hensen N."/>
            <person name="Bonometti L."/>
            <person name="Westerberg I."/>
            <person name="Brannstrom I.O."/>
            <person name="Guillou S."/>
            <person name="Cros-Aarteil S."/>
            <person name="Calhoun S."/>
            <person name="Haridas S."/>
            <person name="Kuo A."/>
            <person name="Mondo S."/>
            <person name="Pangilinan J."/>
            <person name="Riley R."/>
            <person name="Labutti K."/>
            <person name="Andreopoulos B."/>
            <person name="Lipzen A."/>
            <person name="Chen C."/>
            <person name="Yanf M."/>
            <person name="Daum C."/>
            <person name="Ng V."/>
            <person name="Clum A."/>
            <person name="Steindorff A."/>
            <person name="Ohm R."/>
            <person name="Martin F."/>
            <person name="Silar P."/>
            <person name="Natvig D."/>
            <person name="Lalanne C."/>
            <person name="Gautier V."/>
            <person name="Ament-Velasquez S.L."/>
            <person name="Kruys A."/>
            <person name="Hutchinson M.I."/>
            <person name="Powell A.J."/>
            <person name="Barry K."/>
            <person name="Miller A.N."/>
            <person name="Grigoriev I.V."/>
            <person name="Debuchy R."/>
            <person name="Gladieux P."/>
            <person name="Thoren M.H."/>
            <person name="Johannesson H."/>
        </authorList>
    </citation>
    <scope>NUCLEOTIDE SEQUENCE</scope>
    <source>
        <strain evidence="5">CBS 540.89</strain>
    </source>
</reference>
<feature type="domain" description="Beta-lactamase-related" evidence="3">
    <location>
        <begin position="20"/>
        <end position="189"/>
    </location>
</feature>
<feature type="region of interest" description="Disordered" evidence="2">
    <location>
        <begin position="338"/>
        <end position="360"/>
    </location>
</feature>
<dbReference type="InterPro" id="IPR012338">
    <property type="entry name" value="Beta-lactam/transpept-like"/>
</dbReference>
<dbReference type="Pfam" id="PF11954">
    <property type="entry name" value="DUF3471"/>
    <property type="match status" value="1"/>
</dbReference>
<dbReference type="PANTHER" id="PTHR46825">
    <property type="entry name" value="D-ALANYL-D-ALANINE-CARBOXYPEPTIDASE/ENDOPEPTIDASE AMPH"/>
    <property type="match status" value="1"/>
</dbReference>
<accession>A0AA40K3R8</accession>
<evidence type="ECO:0000256" key="1">
    <source>
        <dbReference type="ARBA" id="ARBA00038215"/>
    </source>
</evidence>
<comment type="similarity">
    <text evidence="1">Belongs to the peptidase S12 family.</text>
</comment>
<evidence type="ECO:0000259" key="3">
    <source>
        <dbReference type="Pfam" id="PF00144"/>
    </source>
</evidence>
<evidence type="ECO:0000256" key="2">
    <source>
        <dbReference type="SAM" id="MobiDB-lite"/>
    </source>
</evidence>
<evidence type="ECO:0000313" key="5">
    <source>
        <dbReference type="EMBL" id="KAK0744841.1"/>
    </source>
</evidence>
<dbReference type="SUPFAM" id="SSF56601">
    <property type="entry name" value="beta-lactamase/transpeptidase-like"/>
    <property type="match status" value="1"/>
</dbReference>
<dbReference type="AlphaFoldDB" id="A0AA40K3R8"/>
<feature type="domain" description="Peptidase S12 Pab87-related C-terminal" evidence="4">
    <location>
        <begin position="364"/>
        <end position="457"/>
    </location>
</feature>
<dbReference type="InterPro" id="IPR050491">
    <property type="entry name" value="AmpC-like"/>
</dbReference>
<dbReference type="Gene3D" id="2.40.128.600">
    <property type="match status" value="1"/>
</dbReference>
<keyword evidence="6" id="KW-1185">Reference proteome</keyword>
<evidence type="ECO:0000313" key="6">
    <source>
        <dbReference type="Proteomes" id="UP001172159"/>
    </source>
</evidence>